<sequence>MEFAESLRLSWRSIRSHKLRSTLTALGVIIGVAAVITFVTLGSSLQADVLGQVGADRTPNVYVWAGPEGENGGPGAGAQPVFTTHDLDRLRNLSGVESVVPRGVVPTAAVSAGGETVAQRQVVATSPSHFDSDNFAAGRAFREGQREVVINRQAAQLFDPALSVGQNVTFRLASGESIDAEVVGLLNASASGGAFEGLGGGSEPLVFVPTDPFYRTTIESPTTGESQRVYPTVTVVAEDFAAVPETKAAVRAYLTNRSDAARLVPESYAFSVETDQDLVDQLKELITTLTNFVTGIAVISLVVGSIGIANIMLVSVTERTKEIGIMKAVGAQNRDVLQLFLLEAVLLGLFGSLLGIPVGVAGAYAAGEYIGLSLVLPYEWFAIAVAVGVLVGVVAGLYPAWNAAKTDPIDALRYE</sequence>
<proteinExistence type="inferred from homology"/>
<protein>
    <submittedName>
        <fullName evidence="10">ABC transporter permease</fullName>
    </submittedName>
</protein>
<accession>A0ABD5Q6V8</accession>
<dbReference type="EMBL" id="JBHSHT010000002">
    <property type="protein sequence ID" value="MFC4826330.1"/>
    <property type="molecule type" value="Genomic_DNA"/>
</dbReference>
<evidence type="ECO:0000313" key="11">
    <source>
        <dbReference type="Proteomes" id="UP001595945"/>
    </source>
</evidence>
<keyword evidence="3 7" id="KW-0812">Transmembrane</keyword>
<keyword evidence="2" id="KW-1003">Cell membrane</keyword>
<evidence type="ECO:0000256" key="1">
    <source>
        <dbReference type="ARBA" id="ARBA00004651"/>
    </source>
</evidence>
<dbReference type="PANTHER" id="PTHR30572">
    <property type="entry name" value="MEMBRANE COMPONENT OF TRANSPORTER-RELATED"/>
    <property type="match status" value="1"/>
</dbReference>
<comment type="caution">
    <text evidence="10">The sequence shown here is derived from an EMBL/GenBank/DDBJ whole genome shotgun (WGS) entry which is preliminary data.</text>
</comment>
<dbReference type="InterPro" id="IPR050250">
    <property type="entry name" value="Macrolide_Exporter_MacB"/>
</dbReference>
<dbReference type="PANTHER" id="PTHR30572:SF4">
    <property type="entry name" value="ABC TRANSPORTER PERMEASE YTRF"/>
    <property type="match status" value="1"/>
</dbReference>
<dbReference type="AlphaFoldDB" id="A0ABD5Q6V8"/>
<dbReference type="Pfam" id="PF02687">
    <property type="entry name" value="FtsX"/>
    <property type="match status" value="1"/>
</dbReference>
<evidence type="ECO:0000256" key="4">
    <source>
        <dbReference type="ARBA" id="ARBA00022989"/>
    </source>
</evidence>
<gene>
    <name evidence="10" type="ORF">ACFO9K_18910</name>
</gene>
<feature type="transmembrane region" description="Helical" evidence="7">
    <location>
        <begin position="292"/>
        <end position="316"/>
    </location>
</feature>
<dbReference type="RefSeq" id="WP_254268061.1">
    <property type="nucleotide sequence ID" value="NZ_CP100400.1"/>
</dbReference>
<comment type="subcellular location">
    <subcellularLocation>
        <location evidence="1">Cell membrane</location>
        <topology evidence="1">Multi-pass membrane protein</topology>
    </subcellularLocation>
</comment>
<feature type="domain" description="ABC3 transporter permease C-terminal" evidence="8">
    <location>
        <begin position="296"/>
        <end position="408"/>
    </location>
</feature>
<feature type="transmembrane region" description="Helical" evidence="7">
    <location>
        <begin position="21"/>
        <end position="41"/>
    </location>
</feature>
<keyword evidence="4 7" id="KW-1133">Transmembrane helix</keyword>
<evidence type="ECO:0000313" key="10">
    <source>
        <dbReference type="EMBL" id="MFC4826330.1"/>
    </source>
</evidence>
<evidence type="ECO:0000256" key="2">
    <source>
        <dbReference type="ARBA" id="ARBA00022475"/>
    </source>
</evidence>
<keyword evidence="11" id="KW-1185">Reference proteome</keyword>
<dbReference type="InterPro" id="IPR003838">
    <property type="entry name" value="ABC3_permease_C"/>
</dbReference>
<evidence type="ECO:0000259" key="8">
    <source>
        <dbReference type="Pfam" id="PF02687"/>
    </source>
</evidence>
<keyword evidence="5 7" id="KW-0472">Membrane</keyword>
<feature type="transmembrane region" description="Helical" evidence="7">
    <location>
        <begin position="336"/>
        <end position="360"/>
    </location>
</feature>
<feature type="transmembrane region" description="Helical" evidence="7">
    <location>
        <begin position="380"/>
        <end position="401"/>
    </location>
</feature>
<name>A0ABD5Q6V8_9EURY</name>
<dbReference type="GO" id="GO:0005886">
    <property type="term" value="C:plasma membrane"/>
    <property type="evidence" value="ECO:0007669"/>
    <property type="project" value="UniProtKB-SubCell"/>
</dbReference>
<comment type="similarity">
    <text evidence="6">Belongs to the ABC-4 integral membrane protein family.</text>
</comment>
<feature type="domain" description="MacB-like periplasmic core" evidence="9">
    <location>
        <begin position="21"/>
        <end position="252"/>
    </location>
</feature>
<dbReference type="GeneID" id="73046573"/>
<evidence type="ECO:0000259" key="9">
    <source>
        <dbReference type="Pfam" id="PF12704"/>
    </source>
</evidence>
<evidence type="ECO:0000256" key="3">
    <source>
        <dbReference type="ARBA" id="ARBA00022692"/>
    </source>
</evidence>
<dbReference type="Proteomes" id="UP001595945">
    <property type="component" value="Unassembled WGS sequence"/>
</dbReference>
<dbReference type="Pfam" id="PF12704">
    <property type="entry name" value="MacB_PCD"/>
    <property type="match status" value="1"/>
</dbReference>
<evidence type="ECO:0000256" key="7">
    <source>
        <dbReference type="SAM" id="Phobius"/>
    </source>
</evidence>
<dbReference type="InterPro" id="IPR025857">
    <property type="entry name" value="MacB_PCD"/>
</dbReference>
<reference evidence="10 11" key="1">
    <citation type="journal article" date="2019" name="Int. J. Syst. Evol. Microbiol.">
        <title>The Global Catalogue of Microorganisms (GCM) 10K type strain sequencing project: providing services to taxonomists for standard genome sequencing and annotation.</title>
        <authorList>
            <consortium name="The Broad Institute Genomics Platform"/>
            <consortium name="The Broad Institute Genome Sequencing Center for Infectious Disease"/>
            <person name="Wu L."/>
            <person name="Ma J."/>
        </authorList>
    </citation>
    <scope>NUCLEOTIDE SEQUENCE [LARGE SCALE GENOMIC DNA]</scope>
    <source>
        <strain evidence="10 11">XZYJ18</strain>
    </source>
</reference>
<evidence type="ECO:0000256" key="5">
    <source>
        <dbReference type="ARBA" id="ARBA00023136"/>
    </source>
</evidence>
<organism evidence="10 11">
    <name type="scientific">Halorussus aquaticus</name>
    <dbReference type="NCBI Taxonomy" id="2953748"/>
    <lineage>
        <taxon>Archaea</taxon>
        <taxon>Methanobacteriati</taxon>
        <taxon>Methanobacteriota</taxon>
        <taxon>Stenosarchaea group</taxon>
        <taxon>Halobacteria</taxon>
        <taxon>Halobacteriales</taxon>
        <taxon>Haladaptataceae</taxon>
        <taxon>Halorussus</taxon>
    </lineage>
</organism>
<evidence type="ECO:0000256" key="6">
    <source>
        <dbReference type="ARBA" id="ARBA00038076"/>
    </source>
</evidence>